<dbReference type="AlphaFoldDB" id="A0A839GSG9"/>
<organism evidence="10 11">
    <name type="scientific">Rufibacter quisquiliarum</name>
    <dbReference type="NCBI Taxonomy" id="1549639"/>
    <lineage>
        <taxon>Bacteria</taxon>
        <taxon>Pseudomonadati</taxon>
        <taxon>Bacteroidota</taxon>
        <taxon>Cytophagia</taxon>
        <taxon>Cytophagales</taxon>
        <taxon>Hymenobacteraceae</taxon>
        <taxon>Rufibacter</taxon>
    </lineage>
</organism>
<evidence type="ECO:0000256" key="1">
    <source>
        <dbReference type="ARBA" id="ARBA00005189"/>
    </source>
</evidence>
<dbReference type="InterPro" id="IPR020617">
    <property type="entry name" value="Thiolase_C"/>
</dbReference>
<comment type="pathway">
    <text evidence="1">Lipid metabolism.</text>
</comment>
<dbReference type="InterPro" id="IPR020613">
    <property type="entry name" value="Thiolase_CS"/>
</dbReference>
<dbReference type="GO" id="GO:0005737">
    <property type="term" value="C:cytoplasm"/>
    <property type="evidence" value="ECO:0007669"/>
    <property type="project" value="UniProtKB-ARBA"/>
</dbReference>
<dbReference type="Gene3D" id="3.40.47.10">
    <property type="match status" value="1"/>
</dbReference>
<dbReference type="GO" id="GO:0006635">
    <property type="term" value="P:fatty acid beta-oxidation"/>
    <property type="evidence" value="ECO:0007669"/>
    <property type="project" value="TreeGrafter"/>
</dbReference>
<feature type="domain" description="Thiolase C-terminal" evidence="9">
    <location>
        <begin position="277"/>
        <end position="399"/>
    </location>
</feature>
<dbReference type="NCBIfam" id="TIGR01930">
    <property type="entry name" value="AcCoA-C-Actrans"/>
    <property type="match status" value="1"/>
</dbReference>
<dbReference type="PROSITE" id="PS00099">
    <property type="entry name" value="THIOLASE_3"/>
    <property type="match status" value="1"/>
</dbReference>
<dbReference type="GO" id="GO:0003988">
    <property type="term" value="F:acetyl-CoA C-acyltransferase activity"/>
    <property type="evidence" value="ECO:0007669"/>
    <property type="project" value="UniProtKB-EC"/>
</dbReference>
<dbReference type="EC" id="2.3.1.16" evidence="5"/>
<evidence type="ECO:0000313" key="10">
    <source>
        <dbReference type="EMBL" id="MBA9078445.1"/>
    </source>
</evidence>
<dbReference type="PROSITE" id="PS00737">
    <property type="entry name" value="THIOLASE_2"/>
    <property type="match status" value="1"/>
</dbReference>
<reference evidence="10 11" key="1">
    <citation type="submission" date="2020-08" db="EMBL/GenBank/DDBJ databases">
        <title>Genomic Encyclopedia of Type Strains, Phase IV (KMG-IV): sequencing the most valuable type-strain genomes for metagenomic binning, comparative biology and taxonomic classification.</title>
        <authorList>
            <person name="Goeker M."/>
        </authorList>
    </citation>
    <scope>NUCLEOTIDE SEQUENCE [LARGE SCALE GENOMIC DNA]</scope>
    <source>
        <strain evidence="10 11">DSM 29854</strain>
    </source>
</reference>
<dbReference type="InterPro" id="IPR020616">
    <property type="entry name" value="Thiolase_N"/>
</dbReference>
<evidence type="ECO:0000256" key="3">
    <source>
        <dbReference type="ARBA" id="ARBA00022679"/>
    </source>
</evidence>
<dbReference type="Pfam" id="PF00108">
    <property type="entry name" value="Thiolase_N"/>
    <property type="match status" value="1"/>
</dbReference>
<feature type="active site" description="Acyl-thioester intermediate" evidence="6">
    <location>
        <position position="91"/>
    </location>
</feature>
<dbReference type="PROSITE" id="PS00098">
    <property type="entry name" value="THIOLASE_1"/>
    <property type="match status" value="1"/>
</dbReference>
<dbReference type="InterPro" id="IPR020615">
    <property type="entry name" value="Thiolase_acyl_enz_int_AS"/>
</dbReference>
<evidence type="ECO:0000259" key="9">
    <source>
        <dbReference type="Pfam" id="PF02803"/>
    </source>
</evidence>
<protein>
    <recommendedName>
        <fullName evidence="5">acetyl-CoA C-acyltransferase</fullName>
        <ecNumber evidence="5">2.3.1.16</ecNumber>
    </recommendedName>
</protein>
<dbReference type="PANTHER" id="PTHR43853">
    <property type="entry name" value="3-KETOACYL-COA THIOLASE, PEROXISOMAL"/>
    <property type="match status" value="1"/>
</dbReference>
<dbReference type="InterPro" id="IPR050215">
    <property type="entry name" value="Thiolase-like_sf_Thiolase"/>
</dbReference>
<feature type="active site" description="Proton acceptor" evidence="6">
    <location>
        <position position="387"/>
    </location>
</feature>
<dbReference type="CDD" id="cd00751">
    <property type="entry name" value="thiolase"/>
    <property type="match status" value="1"/>
</dbReference>
<keyword evidence="4 7" id="KW-0012">Acyltransferase</keyword>
<keyword evidence="3 7" id="KW-0808">Transferase</keyword>
<evidence type="ECO:0000256" key="5">
    <source>
        <dbReference type="ARBA" id="ARBA00024073"/>
    </source>
</evidence>
<gene>
    <name evidence="10" type="ORF">FHS90_003173</name>
</gene>
<accession>A0A839GSG9</accession>
<dbReference type="InterPro" id="IPR016039">
    <property type="entry name" value="Thiolase-like"/>
</dbReference>
<feature type="domain" description="Thiolase N-terminal" evidence="8">
    <location>
        <begin position="6"/>
        <end position="268"/>
    </location>
</feature>
<dbReference type="PIRSF" id="PIRSF000429">
    <property type="entry name" value="Ac-CoA_Ac_transf"/>
    <property type="match status" value="1"/>
</dbReference>
<comment type="similarity">
    <text evidence="2 7">Belongs to the thiolase-like superfamily. Thiolase family.</text>
</comment>
<proteinExistence type="inferred from homology"/>
<dbReference type="EMBL" id="JACJIQ010000013">
    <property type="protein sequence ID" value="MBA9078445.1"/>
    <property type="molecule type" value="Genomic_DNA"/>
</dbReference>
<comment type="caution">
    <text evidence="10">The sequence shown here is derived from an EMBL/GenBank/DDBJ whole genome shotgun (WGS) entry which is preliminary data.</text>
</comment>
<dbReference type="SUPFAM" id="SSF53901">
    <property type="entry name" value="Thiolase-like"/>
    <property type="match status" value="2"/>
</dbReference>
<name>A0A839GSG9_9BACT</name>
<feature type="active site" description="Proton acceptor" evidence="6">
    <location>
        <position position="356"/>
    </location>
</feature>
<evidence type="ECO:0000256" key="4">
    <source>
        <dbReference type="ARBA" id="ARBA00023315"/>
    </source>
</evidence>
<evidence type="ECO:0000256" key="6">
    <source>
        <dbReference type="PIRSR" id="PIRSR000429-1"/>
    </source>
</evidence>
<dbReference type="InterPro" id="IPR002155">
    <property type="entry name" value="Thiolase"/>
</dbReference>
<dbReference type="Proteomes" id="UP000563094">
    <property type="component" value="Unassembled WGS sequence"/>
</dbReference>
<keyword evidence="11" id="KW-1185">Reference proteome</keyword>
<dbReference type="FunFam" id="3.40.47.10:FF:000010">
    <property type="entry name" value="Acetyl-CoA acetyltransferase (Thiolase)"/>
    <property type="match status" value="1"/>
</dbReference>
<dbReference type="RefSeq" id="WP_066830484.1">
    <property type="nucleotide sequence ID" value="NZ_JACJIQ010000013.1"/>
</dbReference>
<dbReference type="Pfam" id="PF02803">
    <property type="entry name" value="Thiolase_C"/>
    <property type="match status" value="1"/>
</dbReference>
<evidence type="ECO:0000256" key="7">
    <source>
        <dbReference type="RuleBase" id="RU003557"/>
    </source>
</evidence>
<evidence type="ECO:0000256" key="2">
    <source>
        <dbReference type="ARBA" id="ARBA00010982"/>
    </source>
</evidence>
<evidence type="ECO:0000259" key="8">
    <source>
        <dbReference type="Pfam" id="PF00108"/>
    </source>
</evidence>
<sequence>MAQEAYILDIIRTPVGKFGGTLSTVRPDDLAAHVIKELMARNPGVQPNDVEDVIFGAANQAGEDNRNVARMAALLAGLPQEVGGVTVNRLCASGLQSIADASRAIKAGEGEVYIAGGVESMTRAPFVMAKAETAWSRTPEIYDTTIGWRFTNPALSKLYHPYAMGETAENVAQQWNISREAQDQFAWQSQERYQAAARAGKFKEEIVPVPVPQKKGEPVLFQADEHPRLSPLEKLAELKPAFAKEKGSVTAGNSSGINDGAAAALIVSGEYLKKHNLKPLARVVASAVAGVDPAHMGMGPVPATRKALQRAGLEVKDLDLIELNEAFAAQAVACVQELGLDQEKVNVNGGSIAIGHPLGASGTRVTATLLHEMKRRPEAKYGLATMCIGVGQGLAIVYEKC</sequence>
<dbReference type="InterPro" id="IPR020610">
    <property type="entry name" value="Thiolase_AS"/>
</dbReference>
<dbReference type="PANTHER" id="PTHR43853:SF2">
    <property type="entry name" value="3-OXOADIPYL-COA_3-OXO-5,6-DEHYDROSUBERYL-COA THIOLASE"/>
    <property type="match status" value="1"/>
</dbReference>
<dbReference type="GO" id="GO:0010124">
    <property type="term" value="P:phenylacetate catabolic process"/>
    <property type="evidence" value="ECO:0007669"/>
    <property type="project" value="TreeGrafter"/>
</dbReference>
<evidence type="ECO:0000313" key="11">
    <source>
        <dbReference type="Proteomes" id="UP000563094"/>
    </source>
</evidence>